<gene>
    <name evidence="6" type="ORF">CAEBREN_01034</name>
</gene>
<evidence type="ECO:0000256" key="5">
    <source>
        <dbReference type="ARBA" id="ARBA00023242"/>
    </source>
</evidence>
<evidence type="ECO:0000256" key="1">
    <source>
        <dbReference type="ARBA" id="ARBA00004123"/>
    </source>
</evidence>
<protein>
    <submittedName>
        <fullName evidence="6">Uncharacterized protein</fullName>
    </submittedName>
</protein>
<evidence type="ECO:0000256" key="2">
    <source>
        <dbReference type="ARBA" id="ARBA00004286"/>
    </source>
</evidence>
<dbReference type="AlphaFoldDB" id="G0NTF1"/>
<dbReference type="GO" id="GO:0005694">
    <property type="term" value="C:chromosome"/>
    <property type="evidence" value="ECO:0007669"/>
    <property type="project" value="UniProtKB-SubCell"/>
</dbReference>
<accession>G0NTF1</accession>
<dbReference type="GO" id="GO:0072572">
    <property type="term" value="F:poly-ADP-D-ribose binding"/>
    <property type="evidence" value="ECO:0007669"/>
    <property type="project" value="TreeGrafter"/>
</dbReference>
<keyword evidence="5" id="KW-0539">Nucleus</keyword>
<dbReference type="InterPro" id="IPR019361">
    <property type="entry name" value="HPF1"/>
</dbReference>
<organism evidence="7">
    <name type="scientific">Caenorhabditis brenneri</name>
    <name type="common">Nematode worm</name>
    <dbReference type="NCBI Taxonomy" id="135651"/>
    <lineage>
        <taxon>Eukaryota</taxon>
        <taxon>Metazoa</taxon>
        <taxon>Ecdysozoa</taxon>
        <taxon>Nematoda</taxon>
        <taxon>Chromadorea</taxon>
        <taxon>Rhabditida</taxon>
        <taxon>Rhabditina</taxon>
        <taxon>Rhabditomorpha</taxon>
        <taxon>Rhabditoidea</taxon>
        <taxon>Rhabditidae</taxon>
        <taxon>Peloderinae</taxon>
        <taxon>Caenorhabditis</taxon>
    </lineage>
</organism>
<comment type="subcellular location">
    <subcellularLocation>
        <location evidence="2">Chromosome</location>
    </subcellularLocation>
    <subcellularLocation>
        <location evidence="1">Nucleus</location>
    </subcellularLocation>
</comment>
<keyword evidence="4" id="KW-0158">Chromosome</keyword>
<dbReference type="STRING" id="135651.G0NTF1"/>
<dbReference type="Pfam" id="PF10228">
    <property type="entry name" value="HPF1"/>
    <property type="match status" value="1"/>
</dbReference>
<dbReference type="InParanoid" id="G0NTF1"/>
<evidence type="ECO:0000256" key="3">
    <source>
        <dbReference type="ARBA" id="ARBA00010803"/>
    </source>
</evidence>
<comment type="similarity">
    <text evidence="3">Belongs to the HPF1 family.</text>
</comment>
<evidence type="ECO:0000256" key="4">
    <source>
        <dbReference type="ARBA" id="ARBA00022454"/>
    </source>
</evidence>
<dbReference type="GO" id="GO:0042393">
    <property type="term" value="F:histone binding"/>
    <property type="evidence" value="ECO:0007669"/>
    <property type="project" value="InterPro"/>
</dbReference>
<dbReference type="GO" id="GO:0006974">
    <property type="term" value="P:DNA damage response"/>
    <property type="evidence" value="ECO:0007669"/>
    <property type="project" value="InterPro"/>
</dbReference>
<evidence type="ECO:0000313" key="6">
    <source>
        <dbReference type="EMBL" id="EGT37142.1"/>
    </source>
</evidence>
<dbReference type="GO" id="GO:0005634">
    <property type="term" value="C:nucleus"/>
    <property type="evidence" value="ECO:0007669"/>
    <property type="project" value="UniProtKB-SubCell"/>
</dbReference>
<keyword evidence="7" id="KW-1185">Reference proteome</keyword>
<reference evidence="7" key="1">
    <citation type="submission" date="2011-07" db="EMBL/GenBank/DDBJ databases">
        <authorList>
            <consortium name="Caenorhabditis brenneri Sequencing and Analysis Consortium"/>
            <person name="Wilson R.K."/>
        </authorList>
    </citation>
    <scope>NUCLEOTIDE SEQUENCE [LARGE SCALE GENOMIC DNA]</scope>
    <source>
        <strain evidence="7">PB2801</strain>
    </source>
</reference>
<dbReference type="EMBL" id="GL379943">
    <property type="protein sequence ID" value="EGT37142.1"/>
    <property type="molecule type" value="Genomic_DNA"/>
</dbReference>
<proteinExistence type="inferred from homology"/>
<sequence length="315" mass="35933">MVKQKTRKRKYDGKENIEATPYKRINHGHVELEQKDWMPAAAVEFFNNKHFPKLVKEMAVVDQNMKLVGPFRKLMENSDVTGTDLIMLDREKTDLPEMQTFMLTTFGRYAFWRDTPSEKNPVIVFVDLKTIPELSMVGNTVEHAIHHFCGLFAKCQDNGKEAKAAASNILEILGDAKMKKETTRAIKKRQSISVGGLLGPGIYLEQHSNGSPRYRRLLHSRHDPHIENLLRCLTNAKVKSDEQAVIKLINEEIVGHVIICNDEGDFGNGLELGHVMFLANHKAIEDDLKMILIPAYKFLKRSDFIEILNLTLALR</sequence>
<dbReference type="PANTHER" id="PTHR13386">
    <property type="entry name" value="HISTONE PARYLATION FACTOR 1"/>
    <property type="match status" value="1"/>
</dbReference>
<dbReference type="HOGENOM" id="CLU_076705_0_0_1"/>
<dbReference type="PANTHER" id="PTHR13386:SF1">
    <property type="entry name" value="HISTONE PARYLATION FACTOR 1"/>
    <property type="match status" value="1"/>
</dbReference>
<dbReference type="OMA" id="FGHDIFW"/>
<evidence type="ECO:0000313" key="7">
    <source>
        <dbReference type="Proteomes" id="UP000008068"/>
    </source>
</evidence>
<dbReference type="Proteomes" id="UP000008068">
    <property type="component" value="Unassembled WGS sequence"/>
</dbReference>
<dbReference type="eggNOG" id="KOG3952">
    <property type="taxonomic scope" value="Eukaryota"/>
</dbReference>
<dbReference type="OrthoDB" id="416496at2759"/>
<dbReference type="FunCoup" id="G0NTF1">
    <property type="interactions" value="2359"/>
</dbReference>
<name>G0NTF1_CAEBE</name>